<dbReference type="Proteomes" id="UP001303115">
    <property type="component" value="Unassembled WGS sequence"/>
</dbReference>
<evidence type="ECO:0000313" key="6">
    <source>
        <dbReference type="Proteomes" id="UP001303115"/>
    </source>
</evidence>
<name>A0AAN6PB32_9PEZI</name>
<keyword evidence="6" id="KW-1185">Reference proteome</keyword>
<accession>A0AAN6PB32</accession>
<dbReference type="InterPro" id="IPR026992">
    <property type="entry name" value="DIOX_N"/>
</dbReference>
<evidence type="ECO:0000313" key="5">
    <source>
        <dbReference type="EMBL" id="KAK4035139.1"/>
    </source>
</evidence>
<feature type="domain" description="Fe2OG dioxygenase" evidence="4">
    <location>
        <begin position="231"/>
        <end position="353"/>
    </location>
</feature>
<evidence type="ECO:0000256" key="1">
    <source>
        <dbReference type="ARBA" id="ARBA00008056"/>
    </source>
</evidence>
<dbReference type="PROSITE" id="PS51471">
    <property type="entry name" value="FE2OG_OXY"/>
    <property type="match status" value="1"/>
</dbReference>
<dbReference type="GO" id="GO:0044283">
    <property type="term" value="P:small molecule biosynthetic process"/>
    <property type="evidence" value="ECO:0007669"/>
    <property type="project" value="UniProtKB-ARBA"/>
</dbReference>
<evidence type="ECO:0000256" key="3">
    <source>
        <dbReference type="SAM" id="MobiDB-lite"/>
    </source>
</evidence>
<dbReference type="Pfam" id="PF03171">
    <property type="entry name" value="2OG-FeII_Oxy"/>
    <property type="match status" value="1"/>
</dbReference>
<dbReference type="InterPro" id="IPR050231">
    <property type="entry name" value="Iron_ascorbate_oxido_reductase"/>
</dbReference>
<dbReference type="Gene3D" id="2.60.120.330">
    <property type="entry name" value="B-lactam Antibiotic, Isopenicillin N Synthase, Chain"/>
    <property type="match status" value="1"/>
</dbReference>
<dbReference type="GO" id="GO:0046872">
    <property type="term" value="F:metal ion binding"/>
    <property type="evidence" value="ECO:0007669"/>
    <property type="project" value="UniProtKB-KW"/>
</dbReference>
<dbReference type="PANTHER" id="PTHR47990">
    <property type="entry name" value="2-OXOGLUTARATE (2OG) AND FE(II)-DEPENDENT OXYGENASE SUPERFAMILY PROTEIN-RELATED"/>
    <property type="match status" value="1"/>
</dbReference>
<reference evidence="6" key="1">
    <citation type="journal article" date="2023" name="Mol. Phylogenet. Evol.">
        <title>Genome-scale phylogeny and comparative genomics of the fungal order Sordariales.</title>
        <authorList>
            <person name="Hensen N."/>
            <person name="Bonometti L."/>
            <person name="Westerberg I."/>
            <person name="Brannstrom I.O."/>
            <person name="Guillou S."/>
            <person name="Cros-Aarteil S."/>
            <person name="Calhoun S."/>
            <person name="Haridas S."/>
            <person name="Kuo A."/>
            <person name="Mondo S."/>
            <person name="Pangilinan J."/>
            <person name="Riley R."/>
            <person name="LaButti K."/>
            <person name="Andreopoulos B."/>
            <person name="Lipzen A."/>
            <person name="Chen C."/>
            <person name="Yan M."/>
            <person name="Daum C."/>
            <person name="Ng V."/>
            <person name="Clum A."/>
            <person name="Steindorff A."/>
            <person name="Ohm R.A."/>
            <person name="Martin F."/>
            <person name="Silar P."/>
            <person name="Natvig D.O."/>
            <person name="Lalanne C."/>
            <person name="Gautier V."/>
            <person name="Ament-Velasquez S.L."/>
            <person name="Kruys A."/>
            <person name="Hutchinson M.I."/>
            <person name="Powell A.J."/>
            <person name="Barry K."/>
            <person name="Miller A.N."/>
            <person name="Grigoriev I.V."/>
            <person name="Debuchy R."/>
            <person name="Gladieux P."/>
            <person name="Hiltunen Thoren M."/>
            <person name="Johannesson H."/>
        </authorList>
    </citation>
    <scope>NUCLEOTIDE SEQUENCE [LARGE SCALE GENOMIC DNA]</scope>
    <source>
        <strain evidence="6">CBS 284.82</strain>
    </source>
</reference>
<dbReference type="EMBL" id="MU854454">
    <property type="protein sequence ID" value="KAK4035139.1"/>
    <property type="molecule type" value="Genomic_DNA"/>
</dbReference>
<keyword evidence="2" id="KW-0408">Iron</keyword>
<evidence type="ECO:0000256" key="2">
    <source>
        <dbReference type="RuleBase" id="RU003682"/>
    </source>
</evidence>
<feature type="region of interest" description="Disordered" evidence="3">
    <location>
        <begin position="26"/>
        <end position="57"/>
    </location>
</feature>
<sequence length="424" mass="46394">MGLLSRTLWPLRQSAIKTKFHMSTAAGVATSPAQATSHPRTSPPSPSPNTLNPLSKTMPPGFKASVAHLPTFPLPPTITSSASDHALGNALVDAWRRDGIIQIAMDSTQRQLWADAKAASRAFFGRPHAEKAACVDSQSYAGYIASGEEITDGIVDYSEIFTITKDLGVEDPRVRAGWPGHGPCPWPDAGMKGVMKRFEGRMGEEGEKLLTLAELGLGVPEGALTGYTRDGWHHTRVLRFPPRNATNGKGKKGRGIGSHTDYGLLVIAAQDEVGGLFIRRPNQDEKFANWEKSAAGLNEDDDSWVYVPPVDGVHTVILGDMMQYLTRNYLTATPHKVGLNKRERFAIAYFHEPSFQAVLKPLEGGCGGMAQQSADIEGVHYGTHITNMFMRNYPDRITTRRLVAENRYSLLKRPELRTMCATTA</sequence>
<gene>
    <name evidence="5" type="ORF">C8A01DRAFT_48641</name>
</gene>
<comment type="caution">
    <text evidence="5">The sequence shown here is derived from an EMBL/GenBank/DDBJ whole genome shotgun (WGS) entry which is preliminary data.</text>
</comment>
<dbReference type="AlphaFoldDB" id="A0AAN6PB32"/>
<proteinExistence type="inferred from homology"/>
<dbReference type="InterPro" id="IPR027443">
    <property type="entry name" value="IPNS-like_sf"/>
</dbReference>
<keyword evidence="2" id="KW-0560">Oxidoreductase</keyword>
<dbReference type="Pfam" id="PF14226">
    <property type="entry name" value="DIOX_N"/>
    <property type="match status" value="1"/>
</dbReference>
<dbReference type="InterPro" id="IPR005123">
    <property type="entry name" value="Oxoglu/Fe-dep_dioxygenase_dom"/>
</dbReference>
<dbReference type="SUPFAM" id="SSF51197">
    <property type="entry name" value="Clavaminate synthase-like"/>
    <property type="match status" value="1"/>
</dbReference>
<organism evidence="5 6">
    <name type="scientific">Parachaetomium inaequale</name>
    <dbReference type="NCBI Taxonomy" id="2588326"/>
    <lineage>
        <taxon>Eukaryota</taxon>
        <taxon>Fungi</taxon>
        <taxon>Dikarya</taxon>
        <taxon>Ascomycota</taxon>
        <taxon>Pezizomycotina</taxon>
        <taxon>Sordariomycetes</taxon>
        <taxon>Sordariomycetidae</taxon>
        <taxon>Sordariales</taxon>
        <taxon>Chaetomiaceae</taxon>
        <taxon>Parachaetomium</taxon>
    </lineage>
</organism>
<keyword evidence="2" id="KW-0479">Metal-binding</keyword>
<comment type="similarity">
    <text evidence="1 2">Belongs to the iron/ascorbate-dependent oxidoreductase family.</text>
</comment>
<dbReference type="GO" id="GO:0016491">
    <property type="term" value="F:oxidoreductase activity"/>
    <property type="evidence" value="ECO:0007669"/>
    <property type="project" value="UniProtKB-KW"/>
</dbReference>
<evidence type="ECO:0000259" key="4">
    <source>
        <dbReference type="PROSITE" id="PS51471"/>
    </source>
</evidence>
<feature type="compositionally biased region" description="Polar residues" evidence="3">
    <location>
        <begin position="31"/>
        <end position="40"/>
    </location>
</feature>
<dbReference type="InterPro" id="IPR044861">
    <property type="entry name" value="IPNS-like_FE2OG_OXY"/>
</dbReference>
<protein>
    <recommendedName>
        <fullName evidence="4">Fe2OG dioxygenase domain-containing protein</fullName>
    </recommendedName>
</protein>